<comment type="similarity">
    <text evidence="1">Belongs to the peptidase S66 family.</text>
</comment>
<reference evidence="8 9" key="1">
    <citation type="submission" date="2023-06" db="EMBL/GenBank/DDBJ databases">
        <title>Pelomonas sp. PFR6 16S ribosomal RNA gene Genome sequencing and assembly.</title>
        <authorList>
            <person name="Woo H."/>
        </authorList>
    </citation>
    <scope>NUCLEOTIDE SEQUENCE [LARGE SCALE GENOMIC DNA]</scope>
    <source>
        <strain evidence="8 9">PFR6</strain>
    </source>
</reference>
<evidence type="ECO:0000256" key="3">
    <source>
        <dbReference type="ARBA" id="ARBA00022670"/>
    </source>
</evidence>
<feature type="domain" description="LD-carboxypeptidase C-terminal" evidence="7">
    <location>
        <begin position="179"/>
        <end position="285"/>
    </location>
</feature>
<evidence type="ECO:0000259" key="7">
    <source>
        <dbReference type="Pfam" id="PF17676"/>
    </source>
</evidence>
<keyword evidence="5" id="KW-0720">Serine protease</keyword>
<accession>A0ABT8DM13</accession>
<dbReference type="Gene3D" id="3.50.30.60">
    <property type="entry name" value="LD-carboxypeptidase A C-terminal domain-like"/>
    <property type="match status" value="1"/>
</dbReference>
<dbReference type="Gene3D" id="3.40.50.10740">
    <property type="entry name" value="Class I glutamine amidotransferase-like"/>
    <property type="match status" value="1"/>
</dbReference>
<dbReference type="InterPro" id="IPR027478">
    <property type="entry name" value="LdcA_N"/>
</dbReference>
<organism evidence="8 9">
    <name type="scientific">Roseateles violae</name>
    <dbReference type="NCBI Taxonomy" id="3058042"/>
    <lineage>
        <taxon>Bacteria</taxon>
        <taxon>Pseudomonadati</taxon>
        <taxon>Pseudomonadota</taxon>
        <taxon>Betaproteobacteria</taxon>
        <taxon>Burkholderiales</taxon>
        <taxon>Sphaerotilaceae</taxon>
        <taxon>Roseateles</taxon>
    </lineage>
</organism>
<dbReference type="PANTHER" id="PTHR30237:SF2">
    <property type="entry name" value="MUREIN TETRAPEPTIDE CARBOXYPEPTIDASE"/>
    <property type="match status" value="1"/>
</dbReference>
<keyword evidence="9" id="KW-1185">Reference proteome</keyword>
<dbReference type="EMBL" id="JAUHHC010000001">
    <property type="protein sequence ID" value="MDN3919435.1"/>
    <property type="molecule type" value="Genomic_DNA"/>
</dbReference>
<evidence type="ECO:0000256" key="1">
    <source>
        <dbReference type="ARBA" id="ARBA00010233"/>
    </source>
</evidence>
<dbReference type="SUPFAM" id="SSF52317">
    <property type="entry name" value="Class I glutamine amidotransferase-like"/>
    <property type="match status" value="1"/>
</dbReference>
<dbReference type="InterPro" id="IPR027461">
    <property type="entry name" value="Carboxypeptidase_A_C_sf"/>
</dbReference>
<dbReference type="Pfam" id="PF17676">
    <property type="entry name" value="Peptidase_S66C"/>
    <property type="match status" value="1"/>
</dbReference>
<evidence type="ECO:0000256" key="4">
    <source>
        <dbReference type="ARBA" id="ARBA00022801"/>
    </source>
</evidence>
<proteinExistence type="inferred from homology"/>
<dbReference type="InterPro" id="IPR029062">
    <property type="entry name" value="Class_I_gatase-like"/>
</dbReference>
<dbReference type="InterPro" id="IPR040921">
    <property type="entry name" value="Peptidase_S66C"/>
</dbReference>
<dbReference type="InterPro" id="IPR003507">
    <property type="entry name" value="S66_fam"/>
</dbReference>
<gene>
    <name evidence="8" type="ORF">QWJ38_03985</name>
</gene>
<protein>
    <submittedName>
        <fullName evidence="8">LD-carboxypeptidase</fullName>
    </submittedName>
</protein>
<keyword evidence="4" id="KW-0378">Hydrolase</keyword>
<evidence type="ECO:0000313" key="9">
    <source>
        <dbReference type="Proteomes" id="UP001228044"/>
    </source>
</evidence>
<keyword evidence="2" id="KW-0121">Carboxypeptidase</keyword>
<dbReference type="Proteomes" id="UP001228044">
    <property type="component" value="Unassembled WGS sequence"/>
</dbReference>
<dbReference type="InterPro" id="IPR040449">
    <property type="entry name" value="Peptidase_S66_N"/>
</dbReference>
<sequence length="301" mass="32012">MTRIAALRPGATLGLIAPAGPPKPGQLEQVPALLEAHGFKARVFPGCAGPSRLGFLAADDAQRLADLHAAFADPEVEAVLCLRGGYGCARLLDRIDTELLRRHPKLLIGYSDITSLHGLLDTLGLPGLHAPMPTSDLLAPEGAADARTLFERLRRGYAAGDVIAPAMAPHTLSQGERAEGRLIGGNLAVLAALVGTRWLPDARGAILFMEDIGEDPYRVDRMLAQLRLVGVLDQAAGFLVGSFSEAEAPDEVLADYLRPLGKPILAGWPSGHCRPNEPLPLGLRLVMDVAQRRLALPMAPR</sequence>
<name>A0ABT8DM13_9BURK</name>
<dbReference type="PIRSF" id="PIRSF028757">
    <property type="entry name" value="LD-carboxypeptidase"/>
    <property type="match status" value="1"/>
</dbReference>
<evidence type="ECO:0000259" key="6">
    <source>
        <dbReference type="Pfam" id="PF02016"/>
    </source>
</evidence>
<dbReference type="PANTHER" id="PTHR30237">
    <property type="entry name" value="MURAMOYLTETRAPEPTIDE CARBOXYPEPTIDASE"/>
    <property type="match status" value="1"/>
</dbReference>
<dbReference type="RefSeq" id="WP_290357737.1">
    <property type="nucleotide sequence ID" value="NZ_JAUHHC010000001.1"/>
</dbReference>
<evidence type="ECO:0000313" key="8">
    <source>
        <dbReference type="EMBL" id="MDN3919435.1"/>
    </source>
</evidence>
<comment type="caution">
    <text evidence="8">The sequence shown here is derived from an EMBL/GenBank/DDBJ whole genome shotgun (WGS) entry which is preliminary data.</text>
</comment>
<dbReference type="CDD" id="cd07025">
    <property type="entry name" value="Peptidase_S66"/>
    <property type="match status" value="1"/>
</dbReference>
<feature type="domain" description="LD-carboxypeptidase N-terminal" evidence="6">
    <location>
        <begin position="14"/>
        <end position="129"/>
    </location>
</feature>
<keyword evidence="3" id="KW-0645">Protease</keyword>
<evidence type="ECO:0000256" key="5">
    <source>
        <dbReference type="ARBA" id="ARBA00022825"/>
    </source>
</evidence>
<dbReference type="SUPFAM" id="SSF141986">
    <property type="entry name" value="LD-carboxypeptidase A C-terminal domain-like"/>
    <property type="match status" value="1"/>
</dbReference>
<dbReference type="Pfam" id="PF02016">
    <property type="entry name" value="Peptidase_S66"/>
    <property type="match status" value="1"/>
</dbReference>
<evidence type="ECO:0000256" key="2">
    <source>
        <dbReference type="ARBA" id="ARBA00022645"/>
    </source>
</evidence>